<dbReference type="GO" id="GO:0004803">
    <property type="term" value="F:transposase activity"/>
    <property type="evidence" value="ECO:0007669"/>
    <property type="project" value="InterPro"/>
</dbReference>
<dbReference type="Proteomes" id="UP000018438">
    <property type="component" value="Unassembled WGS sequence"/>
</dbReference>
<dbReference type="SUPFAM" id="SSF53098">
    <property type="entry name" value="Ribonuclease H-like"/>
    <property type="match status" value="1"/>
</dbReference>
<sequence>MMAHFNELHLILNKYLKWNKSHVKCFTLITLALIVKQTCNLSSASKALPIKCLPQSFYRRIQRFFADQYFDYRQISQLIFNIFSFDKVQLTLDRTNWKWGKRDINILMLAIVYRGIAIPIVWTLLNKRGNSDTKERIALIQRFISIFGKDRIVNVFADREFIGEKWFIWLIENDINFCIRVKKTLL</sequence>
<organism evidence="3 4">
    <name type="scientific">Acinetobacter schindleri NIPH 900</name>
    <dbReference type="NCBI Taxonomy" id="1217675"/>
    <lineage>
        <taxon>Bacteria</taxon>
        <taxon>Pseudomonadati</taxon>
        <taxon>Pseudomonadota</taxon>
        <taxon>Gammaproteobacteria</taxon>
        <taxon>Moraxellales</taxon>
        <taxon>Moraxellaceae</taxon>
        <taxon>Acinetobacter</taxon>
    </lineage>
</organism>
<gene>
    <name evidence="3" type="ORF">F965_00678</name>
</gene>
<evidence type="ECO:0000313" key="4">
    <source>
        <dbReference type="Proteomes" id="UP000018438"/>
    </source>
</evidence>
<dbReference type="InterPro" id="IPR012337">
    <property type="entry name" value="RNaseH-like_sf"/>
</dbReference>
<dbReference type="GO" id="GO:0003677">
    <property type="term" value="F:DNA binding"/>
    <property type="evidence" value="ECO:0007669"/>
    <property type="project" value="InterPro"/>
</dbReference>
<dbReference type="EMBL" id="APPI01000010">
    <property type="protein sequence ID" value="ENV14434.1"/>
    <property type="molecule type" value="Genomic_DNA"/>
</dbReference>
<keyword evidence="4" id="KW-1185">Reference proteome</keyword>
<keyword evidence="1" id="KW-1133">Transmembrane helix</keyword>
<dbReference type="GO" id="GO:0006313">
    <property type="term" value="P:DNA transposition"/>
    <property type="evidence" value="ECO:0007669"/>
    <property type="project" value="InterPro"/>
</dbReference>
<dbReference type="PATRIC" id="fig|1217675.3.peg.656"/>
<name>N8XZF9_9GAMM</name>
<dbReference type="HOGENOM" id="CLU_058184_1_0_6"/>
<evidence type="ECO:0000259" key="2">
    <source>
        <dbReference type="Pfam" id="PF01609"/>
    </source>
</evidence>
<proteinExistence type="predicted"/>
<dbReference type="Pfam" id="PF01609">
    <property type="entry name" value="DDE_Tnp_1"/>
    <property type="match status" value="1"/>
</dbReference>
<feature type="domain" description="Transposase IS4-like" evidence="2">
    <location>
        <begin position="92"/>
        <end position="183"/>
    </location>
</feature>
<dbReference type="AlphaFoldDB" id="N8XZF9"/>
<evidence type="ECO:0000256" key="1">
    <source>
        <dbReference type="SAM" id="Phobius"/>
    </source>
</evidence>
<keyword evidence="1" id="KW-0472">Membrane</keyword>
<keyword evidence="1" id="KW-0812">Transmembrane</keyword>
<feature type="transmembrane region" description="Helical" evidence="1">
    <location>
        <begin position="104"/>
        <end position="125"/>
    </location>
</feature>
<comment type="caution">
    <text evidence="3">The sequence shown here is derived from an EMBL/GenBank/DDBJ whole genome shotgun (WGS) entry which is preliminary data.</text>
</comment>
<protein>
    <recommendedName>
        <fullName evidence="2">Transposase IS4-like domain-containing protein</fullName>
    </recommendedName>
</protein>
<dbReference type="InterPro" id="IPR002559">
    <property type="entry name" value="Transposase_11"/>
</dbReference>
<accession>N8XZF9</accession>
<evidence type="ECO:0000313" key="3">
    <source>
        <dbReference type="EMBL" id="ENV14434.1"/>
    </source>
</evidence>
<reference evidence="3 4" key="1">
    <citation type="submission" date="2013-02" db="EMBL/GenBank/DDBJ databases">
        <title>The Genome Sequence of Acinetobacter schindleri NIPH 900.</title>
        <authorList>
            <consortium name="The Broad Institute Genome Sequencing Platform"/>
            <consortium name="The Broad Institute Genome Sequencing Center for Infectious Disease"/>
            <person name="Cerqueira G."/>
            <person name="Feldgarden M."/>
            <person name="Courvalin P."/>
            <person name="Perichon B."/>
            <person name="Grillot-Courvalin C."/>
            <person name="Clermont D."/>
            <person name="Rocha E."/>
            <person name="Yoon E.-J."/>
            <person name="Nemec A."/>
            <person name="Walker B."/>
            <person name="Young S.K."/>
            <person name="Zeng Q."/>
            <person name="Gargeya S."/>
            <person name="Fitzgerald M."/>
            <person name="Haas B."/>
            <person name="Abouelleil A."/>
            <person name="Alvarado L."/>
            <person name="Arachchi H.M."/>
            <person name="Berlin A.M."/>
            <person name="Chapman S.B."/>
            <person name="Dewar J."/>
            <person name="Goldberg J."/>
            <person name="Griggs A."/>
            <person name="Gujja S."/>
            <person name="Hansen M."/>
            <person name="Howarth C."/>
            <person name="Imamovic A."/>
            <person name="Larimer J."/>
            <person name="McCowan C."/>
            <person name="Murphy C."/>
            <person name="Neiman D."/>
            <person name="Pearson M."/>
            <person name="Priest M."/>
            <person name="Roberts A."/>
            <person name="Saif S."/>
            <person name="Shea T."/>
            <person name="Sisk P."/>
            <person name="Sykes S."/>
            <person name="Wortman J."/>
            <person name="Nusbaum C."/>
            <person name="Birren B."/>
        </authorList>
    </citation>
    <scope>NUCLEOTIDE SEQUENCE [LARGE SCALE GENOMIC DNA]</scope>
    <source>
        <strain evidence="3 4">NIPH 900</strain>
    </source>
</reference>